<dbReference type="InterPro" id="IPR003615">
    <property type="entry name" value="HNH_nuc"/>
</dbReference>
<sequence length="390" mass="46804">MKIIKIIFNIFSKTNSKQKFLADLICYFNEDALLVKYKLNIKEGTLFDFYTTPSWFKNKNTNFVLRDKITNLLWPENKNKRQAPRPDENSKMLYKFNKEELELLNNFLNSNYEGTLKGLISLFKGNNPSGSYKNPNNSEIKSNNERFKNNLIMLLDILKINKKNSIVDINSDKYEIIELKEDQFNFFLSKTKIWQIIFSFIYEIENIKSKDLKNPAEKNKINLLEKEMKKMKNDFVNYSLEVLKDIRSKRNIARNIVDKLYLFSIEKYLSFEIAHIYPVSEIKNEIYSFIEKNKINNTLKDIFKMQEYKKILNKICDKNNLLKLEPNLHTEYDKYKFYWDSETGEVKYLTDDISNEVKNKLKSMNINLNKFPNIKNYLKNYEKFLFEKKY</sequence>
<organism evidence="3 4">
    <name type="scientific">Mycoplasmopsis maculosa</name>
    <dbReference type="NCBI Taxonomy" id="114885"/>
    <lineage>
        <taxon>Bacteria</taxon>
        <taxon>Bacillati</taxon>
        <taxon>Mycoplasmatota</taxon>
        <taxon>Mycoplasmoidales</taxon>
        <taxon>Metamycoplasmataceae</taxon>
        <taxon>Mycoplasmopsis</taxon>
    </lineage>
</organism>
<keyword evidence="1" id="KW-0175">Coiled coil</keyword>
<dbReference type="RefSeq" id="WP_129646739.1">
    <property type="nucleotide sequence ID" value="NZ_LR215037.1"/>
</dbReference>
<evidence type="ECO:0000259" key="2">
    <source>
        <dbReference type="Pfam" id="PF13391"/>
    </source>
</evidence>
<dbReference type="Pfam" id="PF13391">
    <property type="entry name" value="HNH_2"/>
    <property type="match status" value="1"/>
</dbReference>
<dbReference type="Proteomes" id="UP000290243">
    <property type="component" value="Chromosome"/>
</dbReference>
<evidence type="ECO:0000313" key="3">
    <source>
        <dbReference type="EMBL" id="VEU75545.1"/>
    </source>
</evidence>
<dbReference type="EMBL" id="LR215037">
    <property type="protein sequence ID" value="VEU75545.1"/>
    <property type="molecule type" value="Genomic_DNA"/>
</dbReference>
<proteinExistence type="predicted"/>
<dbReference type="KEGG" id="mmau:NCTC10168_00468"/>
<gene>
    <name evidence="3" type="ORF">NCTC10168_00468</name>
</gene>
<protein>
    <recommendedName>
        <fullName evidence="2">HNH nuclease domain-containing protein</fullName>
    </recommendedName>
</protein>
<evidence type="ECO:0000256" key="1">
    <source>
        <dbReference type="SAM" id="Coils"/>
    </source>
</evidence>
<dbReference type="OrthoDB" id="394445at2"/>
<keyword evidence="4" id="KW-1185">Reference proteome</keyword>
<feature type="coiled-coil region" evidence="1">
    <location>
        <begin position="214"/>
        <end position="241"/>
    </location>
</feature>
<accession>A0A449B4Q6</accession>
<reference evidence="3 4" key="1">
    <citation type="submission" date="2019-01" db="EMBL/GenBank/DDBJ databases">
        <authorList>
            <consortium name="Pathogen Informatics"/>
        </authorList>
    </citation>
    <scope>NUCLEOTIDE SEQUENCE [LARGE SCALE GENOMIC DNA]</scope>
    <source>
        <strain evidence="3 4">NCTC10168</strain>
    </source>
</reference>
<feature type="domain" description="HNH nuclease" evidence="2">
    <location>
        <begin position="270"/>
        <end position="337"/>
    </location>
</feature>
<dbReference type="AlphaFoldDB" id="A0A449B4Q6"/>
<dbReference type="NCBIfam" id="NF045952">
    <property type="entry name" value="MAG4270_fam"/>
    <property type="match status" value="1"/>
</dbReference>
<name>A0A449B4Q6_9BACT</name>
<evidence type="ECO:0000313" key="4">
    <source>
        <dbReference type="Proteomes" id="UP000290243"/>
    </source>
</evidence>